<proteinExistence type="predicted"/>
<dbReference type="InterPro" id="IPR054708">
    <property type="entry name" value="MTPAP-like_central"/>
</dbReference>
<dbReference type="GO" id="GO:0050265">
    <property type="term" value="F:RNA uridylyltransferase activity"/>
    <property type="evidence" value="ECO:0007669"/>
    <property type="project" value="TreeGrafter"/>
</dbReference>
<dbReference type="Proteomes" id="UP001314205">
    <property type="component" value="Unassembled WGS sequence"/>
</dbReference>
<dbReference type="SUPFAM" id="SSF81631">
    <property type="entry name" value="PAP/OAS1 substrate-binding domain"/>
    <property type="match status" value="1"/>
</dbReference>
<name>A0AAV1KJZ0_9NEOP</name>
<evidence type="ECO:0000313" key="3">
    <source>
        <dbReference type="EMBL" id="CAK1582447.1"/>
    </source>
</evidence>
<gene>
    <name evidence="3" type="ORF">PARMNEM_LOCUS3973</name>
</gene>
<feature type="domain" description="Poly(A) RNA polymerase mitochondrial-like central palm" evidence="2">
    <location>
        <begin position="20"/>
        <end position="152"/>
    </location>
</feature>
<comment type="caution">
    <text evidence="3">The sequence shown here is derived from an EMBL/GenBank/DDBJ whole genome shotgun (WGS) entry which is preliminary data.</text>
</comment>
<sequence>MANKDYIFDITKLRLEGDFNSQVHQILEFIRLTRAEVENLQLLFDHLHDALQSVWPGCQVHAFGSIVTGLGIKSSDVDCFIRLPVWLQNPGDTYVAQAKAALMQYPRIFTELFAIKGAKVPIVKFYHVPTQRHCDISFKSPTGVENSKLLAYLLNLDNRVLPLAILIKYWAKVHKLTGTNLMPNYALTLLIIFYLQHKAILPPISLLQRNVEHIVDNWNVAFEDVMHVSGNNESLYELLGGFFKYYRDFKYDVFLVCPFLGLPIKRDLFAKGGNVPSEFELYKTNLKRRNCLPLRTNSLICIQDPFDHSRNCSVAMYPRLVNKIMSCISQSAEIYENKKSEIFLWEILSMAIEESPAVSKKRRVRNGVAKFKPNHNIKKAAQTFHKAFMRYKEKERGKNKRNLNNFSHNVTKH</sequence>
<evidence type="ECO:0000256" key="1">
    <source>
        <dbReference type="SAM" id="MobiDB-lite"/>
    </source>
</evidence>
<evidence type="ECO:0000259" key="2">
    <source>
        <dbReference type="Pfam" id="PF22600"/>
    </source>
</evidence>
<dbReference type="CDD" id="cd05402">
    <property type="entry name" value="NT_PAP_TUTase"/>
    <property type="match status" value="1"/>
</dbReference>
<dbReference type="Gene3D" id="3.30.460.10">
    <property type="entry name" value="Beta Polymerase, domain 2"/>
    <property type="match status" value="1"/>
</dbReference>
<organism evidence="3 4">
    <name type="scientific">Parnassius mnemosyne</name>
    <name type="common">clouded apollo</name>
    <dbReference type="NCBI Taxonomy" id="213953"/>
    <lineage>
        <taxon>Eukaryota</taxon>
        <taxon>Metazoa</taxon>
        <taxon>Ecdysozoa</taxon>
        <taxon>Arthropoda</taxon>
        <taxon>Hexapoda</taxon>
        <taxon>Insecta</taxon>
        <taxon>Pterygota</taxon>
        <taxon>Neoptera</taxon>
        <taxon>Endopterygota</taxon>
        <taxon>Lepidoptera</taxon>
        <taxon>Glossata</taxon>
        <taxon>Ditrysia</taxon>
        <taxon>Papilionoidea</taxon>
        <taxon>Papilionidae</taxon>
        <taxon>Parnassiinae</taxon>
        <taxon>Parnassini</taxon>
        <taxon>Parnassius</taxon>
        <taxon>Driopa</taxon>
    </lineage>
</organism>
<dbReference type="SUPFAM" id="SSF81301">
    <property type="entry name" value="Nucleotidyltransferase"/>
    <property type="match status" value="1"/>
</dbReference>
<feature type="region of interest" description="Disordered" evidence="1">
    <location>
        <begin position="394"/>
        <end position="413"/>
    </location>
</feature>
<dbReference type="Gene3D" id="1.10.1410.10">
    <property type="match status" value="1"/>
</dbReference>
<dbReference type="PANTHER" id="PTHR12271">
    <property type="entry name" value="POLY A POLYMERASE CID PAP -RELATED"/>
    <property type="match status" value="1"/>
</dbReference>
<dbReference type="EMBL" id="CAVLGL010000046">
    <property type="protein sequence ID" value="CAK1582447.1"/>
    <property type="molecule type" value="Genomic_DNA"/>
</dbReference>
<reference evidence="3 4" key="1">
    <citation type="submission" date="2023-11" db="EMBL/GenBank/DDBJ databases">
        <authorList>
            <person name="Hedman E."/>
            <person name="Englund M."/>
            <person name="Stromberg M."/>
            <person name="Nyberg Akerstrom W."/>
            <person name="Nylinder S."/>
            <person name="Jareborg N."/>
            <person name="Kallberg Y."/>
            <person name="Kronander E."/>
        </authorList>
    </citation>
    <scope>NUCLEOTIDE SEQUENCE [LARGE SCALE GENOMIC DNA]</scope>
</reference>
<accession>A0AAV1KJZ0</accession>
<keyword evidence="4" id="KW-1185">Reference proteome</keyword>
<dbReference type="Pfam" id="PF22600">
    <property type="entry name" value="MTPAP-like_central"/>
    <property type="match status" value="1"/>
</dbReference>
<dbReference type="InterPro" id="IPR043519">
    <property type="entry name" value="NT_sf"/>
</dbReference>
<evidence type="ECO:0000313" key="4">
    <source>
        <dbReference type="Proteomes" id="UP001314205"/>
    </source>
</evidence>
<protein>
    <recommendedName>
        <fullName evidence="2">Poly(A) RNA polymerase mitochondrial-like central palm domain-containing protein</fullName>
    </recommendedName>
</protein>
<feature type="compositionally biased region" description="Polar residues" evidence="1">
    <location>
        <begin position="402"/>
        <end position="413"/>
    </location>
</feature>
<dbReference type="PANTHER" id="PTHR12271:SF66">
    <property type="entry name" value="TERMINAL URIDYLYLTRANSFERASE TAILOR"/>
    <property type="match status" value="1"/>
</dbReference>
<dbReference type="GO" id="GO:0031123">
    <property type="term" value="P:RNA 3'-end processing"/>
    <property type="evidence" value="ECO:0007669"/>
    <property type="project" value="TreeGrafter"/>
</dbReference>
<dbReference type="AlphaFoldDB" id="A0AAV1KJZ0"/>